<dbReference type="EMBL" id="DS113500">
    <property type="protein sequence ID" value="EAY03589.1"/>
    <property type="molecule type" value="Genomic_DNA"/>
</dbReference>
<organism evidence="3 4">
    <name type="scientific">Trichomonas vaginalis (strain ATCC PRA-98 / G3)</name>
    <dbReference type="NCBI Taxonomy" id="412133"/>
    <lineage>
        <taxon>Eukaryota</taxon>
        <taxon>Metamonada</taxon>
        <taxon>Parabasalia</taxon>
        <taxon>Trichomonadida</taxon>
        <taxon>Trichomonadidae</taxon>
        <taxon>Trichomonas</taxon>
    </lineage>
</organism>
<reference evidence="3" key="2">
    <citation type="journal article" date="2007" name="Science">
        <title>Draft genome sequence of the sexually transmitted pathogen Trichomonas vaginalis.</title>
        <authorList>
            <person name="Carlton J.M."/>
            <person name="Hirt R.P."/>
            <person name="Silva J.C."/>
            <person name="Delcher A.L."/>
            <person name="Schatz M."/>
            <person name="Zhao Q."/>
            <person name="Wortman J.R."/>
            <person name="Bidwell S.L."/>
            <person name="Alsmark U.C.M."/>
            <person name="Besteiro S."/>
            <person name="Sicheritz-Ponten T."/>
            <person name="Noel C.J."/>
            <person name="Dacks J.B."/>
            <person name="Foster P.G."/>
            <person name="Simillion C."/>
            <person name="Van de Peer Y."/>
            <person name="Miranda-Saavedra D."/>
            <person name="Barton G.J."/>
            <person name="Westrop G.D."/>
            <person name="Mueller S."/>
            <person name="Dessi D."/>
            <person name="Fiori P.L."/>
            <person name="Ren Q."/>
            <person name="Paulsen I."/>
            <person name="Zhang H."/>
            <person name="Bastida-Corcuera F.D."/>
            <person name="Simoes-Barbosa A."/>
            <person name="Brown M.T."/>
            <person name="Hayes R.D."/>
            <person name="Mukherjee M."/>
            <person name="Okumura C.Y."/>
            <person name="Schneider R."/>
            <person name="Smith A.J."/>
            <person name="Vanacova S."/>
            <person name="Villalvazo M."/>
            <person name="Haas B.J."/>
            <person name="Pertea M."/>
            <person name="Feldblyum T.V."/>
            <person name="Utterback T.R."/>
            <person name="Shu C.L."/>
            <person name="Osoegawa K."/>
            <person name="de Jong P.J."/>
            <person name="Hrdy I."/>
            <person name="Horvathova L."/>
            <person name="Zubacova Z."/>
            <person name="Dolezal P."/>
            <person name="Malik S.B."/>
            <person name="Logsdon J.M. Jr."/>
            <person name="Henze K."/>
            <person name="Gupta A."/>
            <person name="Wang C.C."/>
            <person name="Dunne R.L."/>
            <person name="Upcroft J.A."/>
            <person name="Upcroft P."/>
            <person name="White O."/>
            <person name="Salzberg S.L."/>
            <person name="Tang P."/>
            <person name="Chiu C.-H."/>
            <person name="Lee Y.-S."/>
            <person name="Embley T.M."/>
            <person name="Coombs G.H."/>
            <person name="Mottram J.C."/>
            <person name="Tachezy J."/>
            <person name="Fraser-Liggett C.M."/>
            <person name="Johnson P.J."/>
        </authorList>
    </citation>
    <scope>NUCLEOTIDE SEQUENCE [LARGE SCALE GENOMIC DNA]</scope>
    <source>
        <strain evidence="3">G3</strain>
    </source>
</reference>
<feature type="region of interest" description="Disordered" evidence="1">
    <location>
        <begin position="175"/>
        <end position="207"/>
    </location>
</feature>
<proteinExistence type="predicted"/>
<dbReference type="VEuPathDB" id="TrichDB:TVAGG3_0650580"/>
<gene>
    <name evidence="3" type="ORF">TVAG_341910</name>
    <name evidence="2" type="ORF">TVAG_534090</name>
</gene>
<evidence type="ECO:0000313" key="2">
    <source>
        <dbReference type="EMBL" id="EAX67325.1"/>
    </source>
</evidence>
<dbReference type="Proteomes" id="UP000001542">
    <property type="component" value="Unassembled WGS sequence"/>
</dbReference>
<evidence type="ECO:0000256" key="1">
    <source>
        <dbReference type="SAM" id="MobiDB-lite"/>
    </source>
</evidence>
<feature type="region of interest" description="Disordered" evidence="1">
    <location>
        <begin position="1"/>
        <end position="21"/>
    </location>
</feature>
<dbReference type="AlphaFoldDB" id="A2EUR1"/>
<name>A2EUR1_TRIV3</name>
<dbReference type="RefSeq" id="XP_001315812.1">
    <property type="nucleotide sequence ID" value="XM_001315777.1"/>
</dbReference>
<evidence type="ECO:0000313" key="4">
    <source>
        <dbReference type="Proteomes" id="UP000001542"/>
    </source>
</evidence>
<dbReference type="EMBL" id="DS143812">
    <property type="protein sequence ID" value="EAX67325.1"/>
    <property type="molecule type" value="Genomic_DNA"/>
</dbReference>
<feature type="compositionally biased region" description="Polar residues" evidence="1">
    <location>
        <begin position="1"/>
        <end position="19"/>
    </location>
</feature>
<sequence length="207" mass="23488">MDAQNLANAQQPGQPNPENIPNEVRIQTAMANYGQVPTDVQMQTAMSNDAALGLPPWYANMRWKEFYTNPEVGYKQLYADDANTGVDPEYVFYQRRNRMYELQLKNAMELNRKRKRLGGHLIFTTSKMGFFSSIGNFFRRVGRGIWNGIKSVGKGIWNGVKNIGKRVGQFVGIIPKDPEPEEQAPVIQQPEPAPQSSWQPNPTPQPY</sequence>
<evidence type="ECO:0000313" key="3">
    <source>
        <dbReference type="EMBL" id="EAY03589.1"/>
    </source>
</evidence>
<keyword evidence="4" id="KW-1185">Reference proteome</keyword>
<reference evidence="3" key="1">
    <citation type="submission" date="2006-10" db="EMBL/GenBank/DDBJ databases">
        <authorList>
            <person name="Amadeo P."/>
            <person name="Zhao Q."/>
            <person name="Wortman J."/>
            <person name="Fraser-Liggett C."/>
            <person name="Carlton J."/>
        </authorList>
    </citation>
    <scope>NUCLEOTIDE SEQUENCE</scope>
    <source>
        <strain evidence="3">G3</strain>
    </source>
</reference>
<accession>A2EUR1</accession>
<dbReference type="VEuPathDB" id="TrichDB:TVAG_341910"/>
<dbReference type="KEGG" id="tva:4761441"/>
<protein>
    <submittedName>
        <fullName evidence="3">Uncharacterized protein</fullName>
    </submittedName>
</protein>